<organism evidence="1 2">
    <name type="scientific">Romanomermis culicivorax</name>
    <name type="common">Nematode worm</name>
    <dbReference type="NCBI Taxonomy" id="13658"/>
    <lineage>
        <taxon>Eukaryota</taxon>
        <taxon>Metazoa</taxon>
        <taxon>Ecdysozoa</taxon>
        <taxon>Nematoda</taxon>
        <taxon>Enoplea</taxon>
        <taxon>Dorylaimia</taxon>
        <taxon>Mermithida</taxon>
        <taxon>Mermithoidea</taxon>
        <taxon>Mermithidae</taxon>
        <taxon>Romanomermis</taxon>
    </lineage>
</organism>
<evidence type="ECO:0000313" key="2">
    <source>
        <dbReference type="WBParaSite" id="nRc.2.0.1.t15844-RA"/>
    </source>
</evidence>
<dbReference type="AlphaFoldDB" id="A0A915IR12"/>
<keyword evidence="1" id="KW-1185">Reference proteome</keyword>
<evidence type="ECO:0000313" key="1">
    <source>
        <dbReference type="Proteomes" id="UP000887565"/>
    </source>
</evidence>
<reference evidence="2" key="1">
    <citation type="submission" date="2022-11" db="UniProtKB">
        <authorList>
            <consortium name="WormBaseParasite"/>
        </authorList>
    </citation>
    <scope>IDENTIFICATION</scope>
</reference>
<sequence length="84" mass="9767">MSLYSKIAEFCGSRTLDDHIIELRPYLKNEKTHLRLNPQGAWADVRSFDMAHQLWGMLELRDLEKRVFGMFLVPHRAPLAGEAK</sequence>
<dbReference type="WBParaSite" id="nRc.2.0.1.t15844-RA">
    <property type="protein sequence ID" value="nRc.2.0.1.t15844-RA"/>
    <property type="gene ID" value="nRc.2.0.1.g15844"/>
</dbReference>
<proteinExistence type="predicted"/>
<accession>A0A915IR12</accession>
<dbReference type="Proteomes" id="UP000887565">
    <property type="component" value="Unplaced"/>
</dbReference>
<protein>
    <submittedName>
        <fullName evidence="2">Uncharacterized protein</fullName>
    </submittedName>
</protein>
<name>A0A915IR12_ROMCU</name>